<evidence type="ECO:0000256" key="4">
    <source>
        <dbReference type="ARBA" id="ARBA00023157"/>
    </source>
</evidence>
<dbReference type="PIRSF" id="PIRSF000865">
    <property type="entry name" value="Lipoprotein_lipase_LIPH"/>
    <property type="match status" value="1"/>
</dbReference>
<feature type="active site" description="Charge relay system" evidence="5">
    <location>
        <position position="276"/>
    </location>
</feature>
<dbReference type="GO" id="GO:0005615">
    <property type="term" value="C:extracellular space"/>
    <property type="evidence" value="ECO:0007669"/>
    <property type="project" value="TreeGrafter"/>
</dbReference>
<dbReference type="Gene3D" id="3.40.50.1820">
    <property type="entry name" value="alpha/beta hydrolase"/>
    <property type="match status" value="1"/>
</dbReference>
<name>A0AAV6Z3F5_ENGPU</name>
<evidence type="ECO:0000256" key="7">
    <source>
        <dbReference type="RuleBase" id="RU004262"/>
    </source>
</evidence>
<dbReference type="Pfam" id="PF00151">
    <property type="entry name" value="Lipase"/>
    <property type="match status" value="1"/>
</dbReference>
<evidence type="ECO:0000256" key="2">
    <source>
        <dbReference type="ARBA" id="ARBA00010701"/>
    </source>
</evidence>
<dbReference type="FunFam" id="3.40.50.1820:FF:000033">
    <property type="entry name" value="Pancreatic triacylglycerol lipase"/>
    <property type="match status" value="1"/>
</dbReference>
<dbReference type="InterPro" id="IPR033906">
    <property type="entry name" value="Lipase_N"/>
</dbReference>
<dbReference type="CDD" id="cd00707">
    <property type="entry name" value="Pancreat_lipase_like"/>
    <property type="match status" value="1"/>
</dbReference>
<feature type="binding site" evidence="6">
    <location>
        <position position="216"/>
    </location>
    <ligand>
        <name>Ca(2+)</name>
        <dbReference type="ChEBI" id="CHEBI:29108"/>
    </ligand>
</feature>
<evidence type="ECO:0000256" key="6">
    <source>
        <dbReference type="PIRSR" id="PIRSR000865-2"/>
    </source>
</evidence>
<feature type="chain" id="PRO_5043106475" description="Triacylglycerol lipase" evidence="8">
    <location>
        <begin position="19"/>
        <end position="484"/>
    </location>
</feature>
<dbReference type="GO" id="GO:0004465">
    <property type="term" value="F:lipoprotein lipase activity"/>
    <property type="evidence" value="ECO:0007669"/>
    <property type="project" value="TreeGrafter"/>
</dbReference>
<dbReference type="PANTHER" id="PTHR11610">
    <property type="entry name" value="LIPASE"/>
    <property type="match status" value="1"/>
</dbReference>
<dbReference type="InterPro" id="IPR036392">
    <property type="entry name" value="PLAT/LH2_dom_sf"/>
</dbReference>
<dbReference type="InterPro" id="IPR002331">
    <property type="entry name" value="Lipase_panc"/>
</dbReference>
<dbReference type="EC" id="3.1.1.3" evidence="8"/>
<keyword evidence="11" id="KW-1185">Reference proteome</keyword>
<keyword evidence="8" id="KW-0442">Lipid degradation</keyword>
<evidence type="ECO:0000313" key="11">
    <source>
        <dbReference type="Proteomes" id="UP000824782"/>
    </source>
</evidence>
<dbReference type="InterPro" id="IPR013818">
    <property type="entry name" value="Lipase"/>
</dbReference>
<dbReference type="EMBL" id="WNYA01002593">
    <property type="protein sequence ID" value="KAG8544054.1"/>
    <property type="molecule type" value="Genomic_DNA"/>
</dbReference>
<comment type="similarity">
    <text evidence="2 7">Belongs to the AB hydrolase superfamily. Lipase family.</text>
</comment>
<feature type="active site" description="Nucleophile" evidence="5">
    <location>
        <position position="174"/>
    </location>
</feature>
<comment type="subcellular location">
    <subcellularLocation>
        <location evidence="1 8">Secreted</location>
    </subcellularLocation>
</comment>
<evidence type="ECO:0000256" key="8">
    <source>
        <dbReference type="RuleBase" id="RU362046"/>
    </source>
</evidence>
<evidence type="ECO:0000259" key="9">
    <source>
        <dbReference type="Pfam" id="PF00151"/>
    </source>
</evidence>
<accession>A0AAV6Z3F5</accession>
<dbReference type="InterPro" id="IPR029058">
    <property type="entry name" value="AB_hydrolase_fold"/>
</dbReference>
<keyword evidence="8" id="KW-0732">Signal</keyword>
<dbReference type="Gene3D" id="2.60.60.20">
    <property type="entry name" value="PLAT/LH2 domain"/>
    <property type="match status" value="1"/>
</dbReference>
<dbReference type="Proteomes" id="UP000824782">
    <property type="component" value="Unassembled WGS sequence"/>
</dbReference>
<dbReference type="PRINTS" id="PR00821">
    <property type="entry name" value="TAGLIPASE"/>
</dbReference>
<dbReference type="AlphaFoldDB" id="A0AAV6Z3F5"/>
<gene>
    <name evidence="10" type="ORF">GDO81_023148</name>
</gene>
<keyword evidence="6" id="KW-0479">Metal-binding</keyword>
<comment type="catalytic activity">
    <reaction evidence="8">
        <text>a triacylglycerol + H2O = a diacylglycerol + a fatty acid + H(+)</text>
        <dbReference type="Rhea" id="RHEA:12044"/>
        <dbReference type="ChEBI" id="CHEBI:15377"/>
        <dbReference type="ChEBI" id="CHEBI:15378"/>
        <dbReference type="ChEBI" id="CHEBI:17855"/>
        <dbReference type="ChEBI" id="CHEBI:18035"/>
        <dbReference type="ChEBI" id="CHEBI:28868"/>
        <dbReference type="EC" id="3.1.1.3"/>
    </reaction>
</comment>
<dbReference type="InterPro" id="IPR000734">
    <property type="entry name" value="TAG_lipase"/>
</dbReference>
<reference evidence="10" key="1">
    <citation type="thesis" date="2020" institute="ProQuest LLC" country="789 East Eisenhower Parkway, Ann Arbor, MI, USA">
        <title>Comparative Genomics and Chromosome Evolution.</title>
        <authorList>
            <person name="Mudd A.B."/>
        </authorList>
    </citation>
    <scope>NUCLEOTIDE SEQUENCE</scope>
    <source>
        <strain evidence="10">237g6f4</strain>
        <tissue evidence="10">Blood</tissue>
    </source>
</reference>
<feature type="active site" description="Charge relay system" evidence="5">
    <location>
        <position position="197"/>
    </location>
</feature>
<evidence type="ECO:0000256" key="5">
    <source>
        <dbReference type="PIRSR" id="PIRSR000865-1"/>
    </source>
</evidence>
<evidence type="ECO:0000256" key="1">
    <source>
        <dbReference type="ARBA" id="ARBA00004613"/>
    </source>
</evidence>
<evidence type="ECO:0000313" key="10">
    <source>
        <dbReference type="EMBL" id="KAG8544054.1"/>
    </source>
</evidence>
<dbReference type="GO" id="GO:0016042">
    <property type="term" value="P:lipid catabolic process"/>
    <property type="evidence" value="ECO:0007669"/>
    <property type="project" value="UniProtKB-KW"/>
</dbReference>
<dbReference type="PANTHER" id="PTHR11610:SF182">
    <property type="entry name" value="TRIACYLGLYCEROL LIPASE"/>
    <property type="match status" value="1"/>
</dbReference>
<feature type="binding site" evidence="6">
    <location>
        <position position="213"/>
    </location>
    <ligand>
        <name>Ca(2+)</name>
        <dbReference type="ChEBI" id="CHEBI:29108"/>
    </ligand>
</feature>
<dbReference type="SUPFAM" id="SSF53474">
    <property type="entry name" value="alpha/beta-Hydrolases"/>
    <property type="match status" value="1"/>
</dbReference>
<sequence length="484" mass="54003">MITTTLIILFHLPMAVLGKEICYERLGCFSDSKPWSGTPRRMKIPLPWAPEKINTRFFLLTRKNPDQHQEIDAIDMQSLQGAPFDASHRTCFIVHGMGDRAENNWVPQLCQEILQVEDVNCIGVDWHHGSGNLLIYNQATSNVRVVGAEIASVLRTWQNELDYSPTNVHIIGHSLGAQVAAEVGKRHPGIRRITGLDPARLHFEDTPREVSLDASDANFVDIIHTDTHPLLGLGLMKPAGHFDFYPNGGQHMPGCPDRLSFLNNMNALVETIACNHQQASRYYIESVRSPGGFLSYPCPDYESFKDGSCFPCPPAGCPPMGHYSEPEHSVTSGGQTYYLHTGPDPGHFSSYRYKVTLIILGAWKVSAQIFITLFGDERSSDEHQVMTGSFTPGDSYSGFIDSEIKVDEVNCVDFLWTPSPPQSNVLRHQMGAAKIDFQSGEDGRIFSFCTTGTVRDNTAQTLGLCRETPYWLQGHRTKTLRDFL</sequence>
<feature type="signal peptide" evidence="8">
    <location>
        <begin position="1"/>
        <end position="18"/>
    </location>
</feature>
<feature type="domain" description="Lipase" evidence="9">
    <location>
        <begin position="19"/>
        <end position="342"/>
    </location>
</feature>
<dbReference type="InterPro" id="IPR016272">
    <property type="entry name" value="Lipase_LIPH"/>
</dbReference>
<organism evidence="10 11">
    <name type="scientific">Engystomops pustulosus</name>
    <name type="common">Tungara frog</name>
    <name type="synonym">Physalaemus pustulosus</name>
    <dbReference type="NCBI Taxonomy" id="76066"/>
    <lineage>
        <taxon>Eukaryota</taxon>
        <taxon>Metazoa</taxon>
        <taxon>Chordata</taxon>
        <taxon>Craniata</taxon>
        <taxon>Vertebrata</taxon>
        <taxon>Euteleostomi</taxon>
        <taxon>Amphibia</taxon>
        <taxon>Batrachia</taxon>
        <taxon>Anura</taxon>
        <taxon>Neobatrachia</taxon>
        <taxon>Hyloidea</taxon>
        <taxon>Leptodactylidae</taxon>
        <taxon>Leiuperinae</taxon>
        <taxon>Engystomops</taxon>
    </lineage>
</organism>
<keyword evidence="3 8" id="KW-0964">Secreted</keyword>
<dbReference type="PRINTS" id="PR00823">
    <property type="entry name" value="PANCLIPASE"/>
</dbReference>
<dbReference type="SUPFAM" id="SSF49723">
    <property type="entry name" value="Lipase/lipooxygenase domain (PLAT/LH2 domain)"/>
    <property type="match status" value="1"/>
</dbReference>
<evidence type="ECO:0000256" key="3">
    <source>
        <dbReference type="ARBA" id="ARBA00022525"/>
    </source>
</evidence>
<keyword evidence="6" id="KW-0106">Calcium</keyword>
<proteinExistence type="inferred from homology"/>
<keyword evidence="4 8" id="KW-1015">Disulfide bond</keyword>
<protein>
    <recommendedName>
        <fullName evidence="8">Triacylglycerol lipase</fullName>
        <ecNumber evidence="8">3.1.1.3</ecNumber>
    </recommendedName>
    <alternativeName>
        <fullName evidence="8">Pancreatic lipase</fullName>
    </alternativeName>
</protein>
<comment type="caution">
    <text evidence="10">The sequence shown here is derived from an EMBL/GenBank/DDBJ whole genome shotgun (WGS) entry which is preliminary data.</text>
</comment>
<keyword evidence="8" id="KW-0443">Lipid metabolism</keyword>
<dbReference type="GO" id="GO:0046872">
    <property type="term" value="F:metal ion binding"/>
    <property type="evidence" value="ECO:0007669"/>
    <property type="project" value="UniProtKB-KW"/>
</dbReference>